<feature type="region of interest" description="Disordered" evidence="5">
    <location>
        <begin position="324"/>
        <end position="367"/>
    </location>
</feature>
<evidence type="ECO:0000256" key="5">
    <source>
        <dbReference type="SAM" id="MobiDB-lite"/>
    </source>
</evidence>
<feature type="compositionally biased region" description="Polar residues" evidence="5">
    <location>
        <begin position="348"/>
        <end position="360"/>
    </location>
</feature>
<feature type="coiled-coil region" evidence="4">
    <location>
        <begin position="1117"/>
        <end position="1144"/>
    </location>
</feature>
<dbReference type="GO" id="GO:0005524">
    <property type="term" value="F:ATP binding"/>
    <property type="evidence" value="ECO:0007669"/>
    <property type="project" value="UniProtKB-KW"/>
</dbReference>
<dbReference type="InterPro" id="IPR049730">
    <property type="entry name" value="SNF2/RAD54-like_C"/>
</dbReference>
<keyword evidence="9" id="KW-1185">Reference proteome</keyword>
<dbReference type="InterPro" id="IPR050628">
    <property type="entry name" value="SNF2_RAD54_helicase_TF"/>
</dbReference>
<evidence type="ECO:0000256" key="1">
    <source>
        <dbReference type="ARBA" id="ARBA00022741"/>
    </source>
</evidence>
<comment type="caution">
    <text evidence="8">The sequence shown here is derived from an EMBL/GenBank/DDBJ whole genome shotgun (WGS) entry which is preliminary data.</text>
</comment>
<dbReference type="Gene3D" id="3.40.50.10810">
    <property type="entry name" value="Tandem AAA-ATPase domain"/>
    <property type="match status" value="2"/>
</dbReference>
<proteinExistence type="predicted"/>
<protein>
    <submittedName>
        <fullName evidence="8">Uncharacterized protein</fullName>
    </submittedName>
</protein>
<dbReference type="PANTHER" id="PTHR45626">
    <property type="entry name" value="TRANSCRIPTION TERMINATION FACTOR 2-RELATED"/>
    <property type="match status" value="1"/>
</dbReference>
<dbReference type="GO" id="GO:0008094">
    <property type="term" value="F:ATP-dependent activity, acting on DNA"/>
    <property type="evidence" value="ECO:0007669"/>
    <property type="project" value="TreeGrafter"/>
</dbReference>
<dbReference type="Pfam" id="PF00271">
    <property type="entry name" value="Helicase_C"/>
    <property type="match status" value="1"/>
</dbReference>
<accession>A0A9P6ALY7</accession>
<evidence type="ECO:0000256" key="4">
    <source>
        <dbReference type="SAM" id="Coils"/>
    </source>
</evidence>
<name>A0A9P6ALY7_9AGAM</name>
<dbReference type="EMBL" id="MU129062">
    <property type="protein sequence ID" value="KAF9508243.1"/>
    <property type="molecule type" value="Genomic_DNA"/>
</dbReference>
<dbReference type="Gene3D" id="3.40.50.300">
    <property type="entry name" value="P-loop containing nucleotide triphosphate hydrolases"/>
    <property type="match status" value="1"/>
</dbReference>
<dbReference type="OrthoDB" id="448448at2759"/>
<dbReference type="InterPro" id="IPR014001">
    <property type="entry name" value="Helicase_ATP-bd"/>
</dbReference>
<dbReference type="InterPro" id="IPR001650">
    <property type="entry name" value="Helicase_C-like"/>
</dbReference>
<feature type="region of interest" description="Disordered" evidence="5">
    <location>
        <begin position="940"/>
        <end position="975"/>
    </location>
</feature>
<evidence type="ECO:0000259" key="6">
    <source>
        <dbReference type="PROSITE" id="PS51192"/>
    </source>
</evidence>
<dbReference type="InterPro" id="IPR038718">
    <property type="entry name" value="SNF2-like_sf"/>
</dbReference>
<evidence type="ECO:0000256" key="2">
    <source>
        <dbReference type="ARBA" id="ARBA00022801"/>
    </source>
</evidence>
<keyword evidence="1" id="KW-0547">Nucleotide-binding</keyword>
<dbReference type="SUPFAM" id="SSF52540">
    <property type="entry name" value="P-loop containing nucleoside triphosphate hydrolases"/>
    <property type="match status" value="2"/>
</dbReference>
<gene>
    <name evidence="8" type="ORF">BS47DRAFT_1373683</name>
</gene>
<dbReference type="GO" id="GO:0016787">
    <property type="term" value="F:hydrolase activity"/>
    <property type="evidence" value="ECO:0007669"/>
    <property type="project" value="UniProtKB-KW"/>
</dbReference>
<keyword evidence="2" id="KW-0378">Hydrolase</keyword>
<feature type="compositionally biased region" description="Polar residues" evidence="5">
    <location>
        <begin position="29"/>
        <end position="44"/>
    </location>
</feature>
<dbReference type="GO" id="GO:0005634">
    <property type="term" value="C:nucleus"/>
    <property type="evidence" value="ECO:0007669"/>
    <property type="project" value="TreeGrafter"/>
</dbReference>
<dbReference type="Proteomes" id="UP000886523">
    <property type="component" value="Unassembled WGS sequence"/>
</dbReference>
<dbReference type="InterPro" id="IPR027417">
    <property type="entry name" value="P-loop_NTPase"/>
</dbReference>
<dbReference type="AlphaFoldDB" id="A0A9P6ALY7"/>
<evidence type="ECO:0000313" key="8">
    <source>
        <dbReference type="EMBL" id="KAF9508243.1"/>
    </source>
</evidence>
<dbReference type="SMART" id="SM00487">
    <property type="entry name" value="DEXDc"/>
    <property type="match status" value="1"/>
</dbReference>
<dbReference type="PROSITE" id="PS51194">
    <property type="entry name" value="HELICASE_CTER"/>
    <property type="match status" value="1"/>
</dbReference>
<dbReference type="GO" id="GO:0006281">
    <property type="term" value="P:DNA repair"/>
    <property type="evidence" value="ECO:0007669"/>
    <property type="project" value="TreeGrafter"/>
</dbReference>
<dbReference type="SMART" id="SM00490">
    <property type="entry name" value="HELICc"/>
    <property type="match status" value="1"/>
</dbReference>
<reference evidence="8" key="1">
    <citation type="journal article" date="2020" name="Nat. Commun.">
        <title>Large-scale genome sequencing of mycorrhizal fungi provides insights into the early evolution of symbiotic traits.</title>
        <authorList>
            <person name="Miyauchi S."/>
            <person name="Kiss E."/>
            <person name="Kuo A."/>
            <person name="Drula E."/>
            <person name="Kohler A."/>
            <person name="Sanchez-Garcia M."/>
            <person name="Morin E."/>
            <person name="Andreopoulos B."/>
            <person name="Barry K.W."/>
            <person name="Bonito G."/>
            <person name="Buee M."/>
            <person name="Carver A."/>
            <person name="Chen C."/>
            <person name="Cichocki N."/>
            <person name="Clum A."/>
            <person name="Culley D."/>
            <person name="Crous P.W."/>
            <person name="Fauchery L."/>
            <person name="Girlanda M."/>
            <person name="Hayes R.D."/>
            <person name="Keri Z."/>
            <person name="LaButti K."/>
            <person name="Lipzen A."/>
            <person name="Lombard V."/>
            <person name="Magnuson J."/>
            <person name="Maillard F."/>
            <person name="Murat C."/>
            <person name="Nolan M."/>
            <person name="Ohm R.A."/>
            <person name="Pangilinan J."/>
            <person name="Pereira M.F."/>
            <person name="Perotto S."/>
            <person name="Peter M."/>
            <person name="Pfister S."/>
            <person name="Riley R."/>
            <person name="Sitrit Y."/>
            <person name="Stielow J.B."/>
            <person name="Szollosi G."/>
            <person name="Zifcakova L."/>
            <person name="Stursova M."/>
            <person name="Spatafora J.W."/>
            <person name="Tedersoo L."/>
            <person name="Vaario L.M."/>
            <person name="Yamada A."/>
            <person name="Yan M."/>
            <person name="Wang P."/>
            <person name="Xu J."/>
            <person name="Bruns T."/>
            <person name="Baldrian P."/>
            <person name="Vilgalys R."/>
            <person name="Dunand C."/>
            <person name="Henrissat B."/>
            <person name="Grigoriev I.V."/>
            <person name="Hibbett D."/>
            <person name="Nagy L.G."/>
            <person name="Martin F.M."/>
        </authorList>
    </citation>
    <scope>NUCLEOTIDE SEQUENCE</scope>
    <source>
        <strain evidence="8">UP504</strain>
    </source>
</reference>
<dbReference type="Pfam" id="PF00176">
    <property type="entry name" value="SNF2-rel_dom"/>
    <property type="match status" value="1"/>
</dbReference>
<dbReference type="PANTHER" id="PTHR45626:SF52">
    <property type="entry name" value="SINGLE-STRANDED DNA-DEPENDENT ATPASE (EUROFUNG)"/>
    <property type="match status" value="1"/>
</dbReference>
<evidence type="ECO:0000259" key="7">
    <source>
        <dbReference type="PROSITE" id="PS51194"/>
    </source>
</evidence>
<sequence length="1252" mass="137107">MISSAPGPIDLTQADDDQDQRQAKKPRTDSTSTISTPHPQNYSHIPTALPLSPPILNRHPGPLRIHRIHLVLSRRTLVHRRFIAKTIPPHPPIPFLNLRISLREAPVLIRASTRLPRATNPNLTISTTTTATTAISSLSTTTSPTQCNRSHGTPPPAQNGAIVKDVRRDVVCIGQIQATALVLYPIPYVCLQQAAASGSHVATGEDFVPVRLKYDDASKKRARFPQQQHEETIQITAPTQKGPQGETLGGEDFGVVEQRVATVLGPLMQKVLIRLEAVVKRTMSSAPILPLRILVFTPRGNVQVVATYLSGGNILLEHPAVPYNPADHRDMPPYENPHNPPPGGSDQRYPSGQSRWSQQAVAGKSVEVQRSQVDEVFKSLRSGEDLAETEGGSNVATSLYPHQKKALTFLLEREKEKRPLDLSGRIRAWFNPVTGKEVTKEPPEAKGGILADDMGLGKTISVVSLMANTMDAARVFAYGPIQKITLRVPKAAPEPPLTAAHFAGTVWGMPDTSGDLDPTSIDSTSTLGKNGKGKGKRETLKELMEAARAARIKAKSRATLIHWAGEVTVVGGTSGPAVPCSVQQAARDARERHGAKLKLYVYHGAARRPDTSFLADFDAVITTYSTLATEYSKQTKSTALYEDDGADGAGGGPDDDSGSESFSDEGNGSMVIKLKEKKKPKKRPPGAALAAGIEISSPLQQIHWFRVVLDEAHSIKETSTIASRACCDLMADRRLCLTGTPVQNKLDDVYALIKFLRFNPFDDKAIWSEYIGGPAKFGQPLGVARLQTIMKSVTLRRTKESTDADGKKILDLPPRHDEVRYLKFDDTEKTVYDSYYTESKAEFSQLRKNGEVMKNYVGILQKILRLRQICDHYELVKGKDEVVSAEAMDYDQIMSSIAREGITITSATAIFSLLRDAGTSQCVECGLDLAAPGATALLDGTELDGPSTSKRARKTTKGPGGSRGPTRASSPSGPRPVITRCQHLYCIECFRLSICPNWPKVRAEIHRACSVCQADLSPLADAVEVSPDGLIPSELAPKNRPVKKEKRQKGAGLLGYNASTKVRALIGDLMATSQVNPNSANFDPNIASEIQMTDSHGRETDEGQTKTVVFSQWTSMLDKIEDALEEANIRYDRLDGTMKREERTRAMDALKYDPKTEVLLVSLRAGGVGLNLTAARRVYLMDPYWNPAVENQAVDRIMIMEDSIETRLLEVQARKTQLANMTLGQPLSKAEMMQRRMEELNELFRDTDTRAP</sequence>
<dbReference type="PROSITE" id="PS51192">
    <property type="entry name" value="HELICASE_ATP_BIND_1"/>
    <property type="match status" value="1"/>
</dbReference>
<feature type="domain" description="Helicase C-terminal" evidence="7">
    <location>
        <begin position="1091"/>
        <end position="1248"/>
    </location>
</feature>
<feature type="domain" description="Helicase ATP-binding" evidence="6">
    <location>
        <begin position="582"/>
        <end position="759"/>
    </location>
</feature>
<evidence type="ECO:0000256" key="3">
    <source>
        <dbReference type="ARBA" id="ARBA00022840"/>
    </source>
</evidence>
<organism evidence="8 9">
    <name type="scientific">Hydnum rufescens UP504</name>
    <dbReference type="NCBI Taxonomy" id="1448309"/>
    <lineage>
        <taxon>Eukaryota</taxon>
        <taxon>Fungi</taxon>
        <taxon>Dikarya</taxon>
        <taxon>Basidiomycota</taxon>
        <taxon>Agaricomycotina</taxon>
        <taxon>Agaricomycetes</taxon>
        <taxon>Cantharellales</taxon>
        <taxon>Hydnaceae</taxon>
        <taxon>Hydnum</taxon>
    </lineage>
</organism>
<dbReference type="InterPro" id="IPR000330">
    <property type="entry name" value="SNF2_N"/>
</dbReference>
<feature type="region of interest" description="Disordered" evidence="5">
    <location>
        <begin position="639"/>
        <end position="666"/>
    </location>
</feature>
<feature type="compositionally biased region" description="Basic and acidic residues" evidence="5">
    <location>
        <begin position="19"/>
        <end position="28"/>
    </location>
</feature>
<dbReference type="CDD" id="cd18008">
    <property type="entry name" value="DEXDc_SHPRH-like"/>
    <property type="match status" value="1"/>
</dbReference>
<feature type="compositionally biased region" description="Pro residues" evidence="5">
    <location>
        <begin position="334"/>
        <end position="343"/>
    </location>
</feature>
<keyword evidence="3" id="KW-0067">ATP-binding</keyword>
<evidence type="ECO:0000313" key="9">
    <source>
        <dbReference type="Proteomes" id="UP000886523"/>
    </source>
</evidence>
<keyword evidence="4" id="KW-0175">Coiled coil</keyword>
<feature type="region of interest" description="Disordered" evidence="5">
    <location>
        <begin position="1"/>
        <end position="49"/>
    </location>
</feature>
<feature type="region of interest" description="Disordered" evidence="5">
    <location>
        <begin position="138"/>
        <end position="160"/>
    </location>
</feature>
<dbReference type="CDD" id="cd18793">
    <property type="entry name" value="SF2_C_SNF"/>
    <property type="match status" value="1"/>
</dbReference>